<reference evidence="2 3" key="1">
    <citation type="journal article" date="2015" name="Nature">
        <title>rRNA introns, odd ribosomes, and small enigmatic genomes across a large radiation of phyla.</title>
        <authorList>
            <person name="Brown C.T."/>
            <person name="Hug L.A."/>
            <person name="Thomas B.C."/>
            <person name="Sharon I."/>
            <person name="Castelle C.J."/>
            <person name="Singh A."/>
            <person name="Wilkins M.J."/>
            <person name="Williams K.H."/>
            <person name="Banfield J.F."/>
        </authorList>
    </citation>
    <scope>NUCLEOTIDE SEQUENCE [LARGE SCALE GENOMIC DNA]</scope>
</reference>
<dbReference type="EMBL" id="LBSX01000002">
    <property type="protein sequence ID" value="KKQ28077.1"/>
    <property type="molecule type" value="Genomic_DNA"/>
</dbReference>
<dbReference type="STRING" id="1619046.US42_C0002G0032"/>
<dbReference type="PATRIC" id="fig|1619046.3.peg.144"/>
<proteinExistence type="predicted"/>
<feature type="domain" description="NIF system FeS cluster assembly NifU N-terminal" evidence="1">
    <location>
        <begin position="27"/>
        <end position="156"/>
    </location>
</feature>
<dbReference type="Gene3D" id="3.90.1010.10">
    <property type="match status" value="1"/>
</dbReference>
<accession>A0A0G0GDI9</accession>
<dbReference type="CDD" id="cd06664">
    <property type="entry name" value="IscU_like"/>
    <property type="match status" value="1"/>
</dbReference>
<comment type="caution">
    <text evidence="2">The sequence shown here is derived from an EMBL/GenBank/DDBJ whole genome shotgun (WGS) entry which is preliminary data.</text>
</comment>
<dbReference type="Proteomes" id="UP000034849">
    <property type="component" value="Unassembled WGS sequence"/>
</dbReference>
<evidence type="ECO:0000313" key="3">
    <source>
        <dbReference type="Proteomes" id="UP000034849"/>
    </source>
</evidence>
<sequence length="226" mass="25672">MLNKSIKKENLENPVDIRNTDGSGWLYSDIVKDHFFNPRNFMQYGEEEKFKFNGLGRVGSPACGDEMVLWILVDEKSEKIIDCRWRTFGCGSAIASTSVLSEMIIENDGMKLEEALKIKPQDILERLGGLPARKVHCSVLGDKALQEAINDYFRQTGQHNRIITAGKKVIDKVLNITDNDIEEAVLEGARTLEDLQKKLKVGVGDPEAIPQIEELLKFYFEKYYEV</sequence>
<protein>
    <submittedName>
        <fullName evidence="2">Nitrogen-fixing NifU domain protein</fullName>
    </submittedName>
</protein>
<dbReference type="GO" id="GO:0005506">
    <property type="term" value="F:iron ion binding"/>
    <property type="evidence" value="ECO:0007669"/>
    <property type="project" value="InterPro"/>
</dbReference>
<dbReference type="SUPFAM" id="SSF82649">
    <property type="entry name" value="SufE/NifU"/>
    <property type="match status" value="1"/>
</dbReference>
<evidence type="ECO:0000259" key="1">
    <source>
        <dbReference type="Pfam" id="PF01592"/>
    </source>
</evidence>
<gene>
    <name evidence="2" type="ORF">US42_C0002G0032</name>
</gene>
<dbReference type="AlphaFoldDB" id="A0A0G0GDI9"/>
<evidence type="ECO:0000313" key="2">
    <source>
        <dbReference type="EMBL" id="KKQ28077.1"/>
    </source>
</evidence>
<name>A0A0G0GDI9_9BACT</name>
<dbReference type="Pfam" id="PF01592">
    <property type="entry name" value="NifU_N"/>
    <property type="match status" value="1"/>
</dbReference>
<organism evidence="2 3">
    <name type="scientific">Candidatus Magasanikbacteria bacterium GW2011_GWC2_37_14</name>
    <dbReference type="NCBI Taxonomy" id="1619046"/>
    <lineage>
        <taxon>Bacteria</taxon>
        <taxon>Candidatus Magasanikiibacteriota</taxon>
    </lineage>
</organism>
<dbReference type="PANTHER" id="PTHR10093">
    <property type="entry name" value="IRON-SULFUR CLUSTER ASSEMBLY ENZYME NIFU HOMOLOG"/>
    <property type="match status" value="1"/>
</dbReference>
<dbReference type="GO" id="GO:0051536">
    <property type="term" value="F:iron-sulfur cluster binding"/>
    <property type="evidence" value="ECO:0007669"/>
    <property type="project" value="InterPro"/>
</dbReference>
<dbReference type="GO" id="GO:0016226">
    <property type="term" value="P:iron-sulfur cluster assembly"/>
    <property type="evidence" value="ECO:0007669"/>
    <property type="project" value="InterPro"/>
</dbReference>
<dbReference type="InterPro" id="IPR002871">
    <property type="entry name" value="NIF_FeS_clus_asmbl_NifU_N"/>
</dbReference>